<dbReference type="GO" id="GO:0004615">
    <property type="term" value="F:phosphomannomutase activity"/>
    <property type="evidence" value="ECO:0007669"/>
    <property type="project" value="UniProtKB-EC"/>
</dbReference>
<dbReference type="STRING" id="1437603.GCA_000771525_00090"/>
<dbReference type="Pfam" id="PF03332">
    <property type="entry name" value="PMM"/>
    <property type="match status" value="1"/>
</dbReference>
<evidence type="ECO:0000256" key="2">
    <source>
        <dbReference type="ARBA" id="ARBA00004699"/>
    </source>
</evidence>
<dbReference type="InterPro" id="IPR036412">
    <property type="entry name" value="HAD-like_sf"/>
</dbReference>
<feature type="binding site" evidence="11">
    <location>
        <position position="161"/>
    </location>
    <ligand>
        <name>alpha-D-mannose 1-phosphate</name>
        <dbReference type="ChEBI" id="CHEBI:58409"/>
    </ligand>
</feature>
<dbReference type="GO" id="GO:0006013">
    <property type="term" value="P:mannose metabolic process"/>
    <property type="evidence" value="ECO:0007669"/>
    <property type="project" value="TreeGrafter"/>
</dbReference>
<name>A0A087CAM2_9BIFI</name>
<evidence type="ECO:0000256" key="9">
    <source>
        <dbReference type="ARBA" id="ARBA00023235"/>
    </source>
</evidence>
<feature type="binding site" evidence="12">
    <location>
        <position position="244"/>
    </location>
    <ligand>
        <name>Mg(2+)</name>
        <dbReference type="ChEBI" id="CHEBI:18420"/>
        <label>1</label>
    </ligand>
</feature>
<dbReference type="SFLD" id="SFLDS00003">
    <property type="entry name" value="Haloacid_Dehalogenase"/>
    <property type="match status" value="1"/>
</dbReference>
<feature type="binding site" evidence="12">
    <location>
        <position position="27"/>
    </location>
    <ligand>
        <name>Mg(2+)</name>
        <dbReference type="ChEBI" id="CHEBI:18420"/>
        <label>1</label>
    </ligand>
</feature>
<feature type="active site" description="Proton donor/acceptor" evidence="10">
    <location>
        <position position="29"/>
    </location>
</feature>
<protein>
    <recommendedName>
        <fullName evidence="5">phosphomannomutase</fullName>
        <ecNumber evidence="5">5.4.2.8</ecNumber>
    </recommendedName>
</protein>
<evidence type="ECO:0000256" key="11">
    <source>
        <dbReference type="PIRSR" id="PIRSR605002-2"/>
    </source>
</evidence>
<feature type="binding site" evidence="11">
    <location>
        <position position="197"/>
    </location>
    <ligand>
        <name>alpha-D-mannose 1-phosphate</name>
        <dbReference type="ChEBI" id="CHEBI:58409"/>
    </ligand>
</feature>
<dbReference type="Proteomes" id="UP000029082">
    <property type="component" value="Unassembled WGS sequence"/>
</dbReference>
<evidence type="ECO:0000256" key="8">
    <source>
        <dbReference type="ARBA" id="ARBA00022842"/>
    </source>
</evidence>
<dbReference type="PANTHER" id="PTHR10466">
    <property type="entry name" value="PHOSPHOMANNOMUTASE"/>
    <property type="match status" value="1"/>
</dbReference>
<evidence type="ECO:0000256" key="12">
    <source>
        <dbReference type="PIRSR" id="PIRSR605002-3"/>
    </source>
</evidence>
<evidence type="ECO:0000313" key="13">
    <source>
        <dbReference type="EMBL" id="KFI80322.1"/>
    </source>
</evidence>
<feature type="binding site" evidence="12">
    <location>
        <position position="29"/>
    </location>
    <ligand>
        <name>Mg(2+)</name>
        <dbReference type="ChEBI" id="CHEBI:18420"/>
        <label>1</label>
    </ligand>
</feature>
<accession>A0A087CAM2</accession>
<dbReference type="eggNOG" id="COG0561">
    <property type="taxonomic scope" value="Bacteria"/>
</dbReference>
<evidence type="ECO:0000256" key="3">
    <source>
        <dbReference type="ARBA" id="ARBA00009736"/>
    </source>
</evidence>
<comment type="caution">
    <text evidence="13">The sequence shown here is derived from an EMBL/GenBank/DDBJ whole genome shotgun (WGS) entry which is preliminary data.</text>
</comment>
<dbReference type="InterPro" id="IPR005002">
    <property type="entry name" value="PMM"/>
</dbReference>
<dbReference type="InterPro" id="IPR023214">
    <property type="entry name" value="HAD_sf"/>
</dbReference>
<feature type="active site" description="Nucleophile" evidence="10">
    <location>
        <position position="27"/>
    </location>
</feature>
<gene>
    <name evidence="13" type="ORF">BMON_0194</name>
</gene>
<dbReference type="GO" id="GO:0006487">
    <property type="term" value="P:protein N-linked glycosylation"/>
    <property type="evidence" value="ECO:0007669"/>
    <property type="project" value="TreeGrafter"/>
</dbReference>
<dbReference type="Gene3D" id="3.30.1240.20">
    <property type="match status" value="1"/>
</dbReference>
<keyword evidence="6" id="KW-0963">Cytoplasm</keyword>
<dbReference type="GO" id="GO:0046872">
    <property type="term" value="F:metal ion binding"/>
    <property type="evidence" value="ECO:0007669"/>
    <property type="project" value="UniProtKB-KW"/>
</dbReference>
<comment type="subunit">
    <text evidence="4">Homodimer.</text>
</comment>
<comment type="cofactor">
    <cofactor evidence="12">
        <name>Mg(2+)</name>
        <dbReference type="ChEBI" id="CHEBI:18420"/>
    </cofactor>
</comment>
<keyword evidence="9 13" id="KW-0413">Isomerase</keyword>
<dbReference type="EC" id="5.4.2.8" evidence="5"/>
<keyword evidence="14" id="KW-1185">Reference proteome</keyword>
<evidence type="ECO:0000256" key="1">
    <source>
        <dbReference type="ARBA" id="ARBA00004496"/>
    </source>
</evidence>
<keyword evidence="13" id="KW-0378">Hydrolase</keyword>
<dbReference type="NCBIfam" id="TIGR01484">
    <property type="entry name" value="HAD-SF-IIB"/>
    <property type="match status" value="1"/>
</dbReference>
<dbReference type="GO" id="GO:0005829">
    <property type="term" value="C:cytosol"/>
    <property type="evidence" value="ECO:0007669"/>
    <property type="project" value="TreeGrafter"/>
</dbReference>
<dbReference type="GeneID" id="93093654"/>
<dbReference type="Gene3D" id="3.40.50.1000">
    <property type="entry name" value="HAD superfamily/HAD-like"/>
    <property type="match status" value="1"/>
</dbReference>
<dbReference type="SFLD" id="SFLDG01143">
    <property type="entry name" value="C2.B.3:_Phosphomannomutase_Lik"/>
    <property type="match status" value="1"/>
</dbReference>
<dbReference type="SFLD" id="SFLDG01140">
    <property type="entry name" value="C2.B:_Phosphomannomutase_and_P"/>
    <property type="match status" value="1"/>
</dbReference>
<organism evidence="13 14">
    <name type="scientific">Bifidobacterium mongoliense DSM 21395</name>
    <dbReference type="NCBI Taxonomy" id="1437603"/>
    <lineage>
        <taxon>Bacteria</taxon>
        <taxon>Bacillati</taxon>
        <taxon>Actinomycetota</taxon>
        <taxon>Actinomycetes</taxon>
        <taxon>Bifidobacteriales</taxon>
        <taxon>Bifidobacteriaceae</taxon>
        <taxon>Bifidobacterium</taxon>
    </lineage>
</organism>
<feature type="binding site" evidence="11">
    <location>
        <position position="144"/>
    </location>
    <ligand>
        <name>alpha-D-mannose 1-phosphate</name>
        <dbReference type="ChEBI" id="CHEBI:58409"/>
    </ligand>
</feature>
<reference evidence="13 14" key="1">
    <citation type="submission" date="2014-03" db="EMBL/GenBank/DDBJ databases">
        <title>Genomics of Bifidobacteria.</title>
        <authorList>
            <person name="Ventura M."/>
            <person name="Milani C."/>
            <person name="Lugli G.A."/>
        </authorList>
    </citation>
    <scope>NUCLEOTIDE SEQUENCE [LARGE SCALE GENOMIC DNA]</scope>
    <source>
        <strain evidence="13 14">DSM 21395</strain>
    </source>
</reference>
<comment type="pathway">
    <text evidence="2">Nucleotide-sugar biosynthesis; GDP-alpha-D-mannose biosynthesis; alpha-D-mannose 1-phosphate from D-fructose 6-phosphate: step 2/2.</text>
</comment>
<evidence type="ECO:0000256" key="4">
    <source>
        <dbReference type="ARBA" id="ARBA00011738"/>
    </source>
</evidence>
<dbReference type="PANTHER" id="PTHR10466:SF0">
    <property type="entry name" value="PHOSPHOMANNOMUTASE"/>
    <property type="match status" value="1"/>
</dbReference>
<evidence type="ECO:0000313" key="14">
    <source>
        <dbReference type="Proteomes" id="UP000029082"/>
    </source>
</evidence>
<dbReference type="RefSeq" id="WP_033511056.1">
    <property type="nucleotide sequence ID" value="NZ_JDUO01000001.1"/>
</dbReference>
<evidence type="ECO:0000256" key="6">
    <source>
        <dbReference type="ARBA" id="ARBA00022490"/>
    </source>
</evidence>
<evidence type="ECO:0000256" key="7">
    <source>
        <dbReference type="ARBA" id="ARBA00022723"/>
    </source>
</evidence>
<feature type="binding site" evidence="12">
    <location>
        <position position="228"/>
    </location>
    <ligand>
        <name>Mg(2+)</name>
        <dbReference type="ChEBI" id="CHEBI:18420"/>
        <label>1</label>
    </ligand>
</feature>
<comment type="subcellular location">
    <subcellularLocation>
        <location evidence="1">Cytoplasm</location>
    </subcellularLocation>
</comment>
<dbReference type="SUPFAM" id="SSF56784">
    <property type="entry name" value="HAD-like"/>
    <property type="match status" value="1"/>
</dbReference>
<dbReference type="InterPro" id="IPR006379">
    <property type="entry name" value="HAD-SF_hydro_IIB"/>
</dbReference>
<evidence type="ECO:0000256" key="10">
    <source>
        <dbReference type="PIRSR" id="PIRSR605002-1"/>
    </source>
</evidence>
<proteinExistence type="inferred from homology"/>
<comment type="similarity">
    <text evidence="3">Belongs to the eukaryotic PMM family.</text>
</comment>
<dbReference type="InterPro" id="IPR043169">
    <property type="entry name" value="PMM_cap"/>
</dbReference>
<dbReference type="GO" id="GO:0016791">
    <property type="term" value="F:phosphatase activity"/>
    <property type="evidence" value="ECO:0007669"/>
    <property type="project" value="UniProtKB-ARBA"/>
</dbReference>
<evidence type="ECO:0000256" key="5">
    <source>
        <dbReference type="ARBA" id="ARBA00012730"/>
    </source>
</evidence>
<dbReference type="UniPathway" id="UPA00126">
    <property type="reaction ID" value="UER00424"/>
</dbReference>
<dbReference type="OrthoDB" id="2241234at2"/>
<dbReference type="AlphaFoldDB" id="A0A087CAM2"/>
<sequence>MAVRTIPDRTGLDLDEACARARVVAFDLDNTLARSKKPMSPEMGRRISTLTTLIPVAIVTGGSFALIDSQVLAMLTDDADRTNLHLMPTSGTRYYRWSGSDWHREYAHDMNSDDRRNVIAALERHAREQGIWCEHPWGDCIEDRGSQITFSALGQRAPIERKEAWDPDNAKKNRLAEAVGRDFPHLAVHSGGSTSVDVSQRGIDKAYAVRTLASLLDTQVGRIIYVGDRMDPDGNDYPAAMAGTIAIRVSGPEDTLRLCDALIAGLSRNAGATI</sequence>
<feature type="binding site" evidence="11">
    <location>
        <position position="195"/>
    </location>
    <ligand>
        <name>alpha-D-mannose 1-phosphate</name>
        <dbReference type="ChEBI" id="CHEBI:58409"/>
    </ligand>
</feature>
<keyword evidence="7 12" id="KW-0479">Metal-binding</keyword>
<dbReference type="GO" id="GO:0009298">
    <property type="term" value="P:GDP-mannose biosynthetic process"/>
    <property type="evidence" value="ECO:0007669"/>
    <property type="project" value="UniProtKB-UniPathway"/>
</dbReference>
<dbReference type="EMBL" id="JGZE01000001">
    <property type="protein sequence ID" value="KFI80322.1"/>
    <property type="molecule type" value="Genomic_DNA"/>
</dbReference>
<keyword evidence="8 12" id="KW-0460">Magnesium</keyword>